<protein>
    <submittedName>
        <fullName evidence="15">Sodium channel protein Nach-like</fullName>
    </submittedName>
</protein>
<dbReference type="GO" id="GO:0015280">
    <property type="term" value="F:ligand-gated sodium channel activity"/>
    <property type="evidence" value="ECO:0007669"/>
    <property type="project" value="TreeGrafter"/>
</dbReference>
<keyword evidence="7" id="KW-0915">Sodium</keyword>
<dbReference type="InterPro" id="IPR001873">
    <property type="entry name" value="ENaC"/>
</dbReference>
<keyword evidence="14" id="KW-1185">Reference proteome</keyword>
<keyword evidence="6 13" id="KW-1133">Transmembrane helix</keyword>
<evidence type="ECO:0000256" key="9">
    <source>
        <dbReference type="ARBA" id="ARBA00023136"/>
    </source>
</evidence>
<dbReference type="Gene3D" id="2.60.470.10">
    <property type="entry name" value="Acid-sensing ion channels like domains"/>
    <property type="match status" value="1"/>
</dbReference>
<sequence>MIHKLSRIKIYYIIILLKIFLKTSFNKNITDRSLKEILDLLSKLGDLYIANFDRDSSNDMELDQLLMKYYKESYNIIEIMKNLSPNCSAMLLKCKLHGTSRNCSTLFEFRRTQDGYCCVFNYMRESDDIPIIDLSDIITETNYIHKVTDLGIERGLTVVMESFVEDYFYSIMPIRGWKIIVFNPTDYPDMTSGGVTEVFAMPLTETYVDVTPTAFFSTNIVKGFTKEKRNCLFKTETETDPQFNGAIYTYSDCIVNCKIQHIQKICGCRPFIYPRRGIEENSWRICTTLDVNCLAKHKSLWMTIYPHESPEDIYIKEKALHCHNCYPACDDIKYEVLSWKSYMSAGGYNTNLLWDFNVTDQGILHVFFSKYGTIRLKQDVASYWYELMSDIGGICGVFIGFSFITAVELLYFFALMFRDLIYKKSVLDEDDRKDEIPSVQTQTAQTIYWNELVPRSWRSAKYGKFSVNKARY</sequence>
<evidence type="ECO:0000256" key="11">
    <source>
        <dbReference type="ARBA" id="ARBA00023303"/>
    </source>
</evidence>
<name>A0A8N1S9K8_9HYME</name>
<evidence type="ECO:0000256" key="6">
    <source>
        <dbReference type="ARBA" id="ARBA00022989"/>
    </source>
</evidence>
<evidence type="ECO:0000313" key="15">
    <source>
        <dbReference type="RefSeq" id="XP_025075431.1"/>
    </source>
</evidence>
<dbReference type="PANTHER" id="PTHR11690">
    <property type="entry name" value="AMILORIDE-SENSITIVE SODIUM CHANNEL-RELATED"/>
    <property type="match status" value="1"/>
</dbReference>
<dbReference type="Gene3D" id="1.10.287.770">
    <property type="entry name" value="YojJ-like"/>
    <property type="match status" value="1"/>
</dbReference>
<reference evidence="15" key="1">
    <citation type="submission" date="2025-08" db="UniProtKB">
        <authorList>
            <consortium name="RefSeq"/>
        </authorList>
    </citation>
    <scope>IDENTIFICATION</scope>
</reference>
<dbReference type="Proteomes" id="UP000504615">
    <property type="component" value="Unplaced"/>
</dbReference>
<evidence type="ECO:0000256" key="13">
    <source>
        <dbReference type="SAM" id="Phobius"/>
    </source>
</evidence>
<evidence type="ECO:0000256" key="1">
    <source>
        <dbReference type="ARBA" id="ARBA00004141"/>
    </source>
</evidence>
<gene>
    <name evidence="15" type="primary">LOC105432319</name>
</gene>
<evidence type="ECO:0000256" key="3">
    <source>
        <dbReference type="ARBA" id="ARBA00022448"/>
    </source>
</evidence>
<dbReference type="PANTHER" id="PTHR11690:SF253">
    <property type="entry name" value="PICKPOCKET 18-RELATED"/>
    <property type="match status" value="1"/>
</dbReference>
<evidence type="ECO:0000256" key="12">
    <source>
        <dbReference type="RuleBase" id="RU000679"/>
    </source>
</evidence>
<evidence type="ECO:0000256" key="5">
    <source>
        <dbReference type="ARBA" id="ARBA00022692"/>
    </source>
</evidence>
<keyword evidence="8 12" id="KW-0406">Ion transport</keyword>
<evidence type="ECO:0000256" key="8">
    <source>
        <dbReference type="ARBA" id="ARBA00023065"/>
    </source>
</evidence>
<organism evidence="14 15">
    <name type="scientific">Pogonomyrmex barbatus</name>
    <name type="common">red harvester ant</name>
    <dbReference type="NCBI Taxonomy" id="144034"/>
    <lineage>
        <taxon>Eukaryota</taxon>
        <taxon>Metazoa</taxon>
        <taxon>Ecdysozoa</taxon>
        <taxon>Arthropoda</taxon>
        <taxon>Hexapoda</taxon>
        <taxon>Insecta</taxon>
        <taxon>Pterygota</taxon>
        <taxon>Neoptera</taxon>
        <taxon>Endopterygota</taxon>
        <taxon>Hymenoptera</taxon>
        <taxon>Apocrita</taxon>
        <taxon>Aculeata</taxon>
        <taxon>Formicoidea</taxon>
        <taxon>Formicidae</taxon>
        <taxon>Myrmicinae</taxon>
        <taxon>Pogonomyrmex</taxon>
    </lineage>
</organism>
<evidence type="ECO:0000256" key="10">
    <source>
        <dbReference type="ARBA" id="ARBA00023201"/>
    </source>
</evidence>
<evidence type="ECO:0000256" key="7">
    <source>
        <dbReference type="ARBA" id="ARBA00023053"/>
    </source>
</evidence>
<keyword evidence="4 12" id="KW-0894">Sodium channel</keyword>
<keyword evidence="10 12" id="KW-0739">Sodium transport</keyword>
<evidence type="ECO:0000313" key="14">
    <source>
        <dbReference type="Proteomes" id="UP000504615"/>
    </source>
</evidence>
<keyword evidence="11 12" id="KW-0407">Ion channel</keyword>
<dbReference type="AlphaFoldDB" id="A0A8N1S9K8"/>
<keyword evidence="9 13" id="KW-0472">Membrane</keyword>
<keyword evidence="3 12" id="KW-0813">Transport</keyword>
<proteinExistence type="inferred from homology"/>
<dbReference type="GO" id="GO:0005886">
    <property type="term" value="C:plasma membrane"/>
    <property type="evidence" value="ECO:0007669"/>
    <property type="project" value="TreeGrafter"/>
</dbReference>
<comment type="subcellular location">
    <subcellularLocation>
        <location evidence="1">Membrane</location>
        <topology evidence="1">Multi-pass membrane protein</topology>
    </subcellularLocation>
</comment>
<dbReference type="PRINTS" id="PR01078">
    <property type="entry name" value="AMINACHANNEL"/>
</dbReference>
<dbReference type="OrthoDB" id="6436100at2759"/>
<evidence type="ECO:0000256" key="2">
    <source>
        <dbReference type="ARBA" id="ARBA00007193"/>
    </source>
</evidence>
<dbReference type="RefSeq" id="XP_025075431.1">
    <property type="nucleotide sequence ID" value="XM_025219646.1"/>
</dbReference>
<feature type="transmembrane region" description="Helical" evidence="13">
    <location>
        <begin position="391"/>
        <end position="414"/>
    </location>
</feature>
<accession>A0A8N1S9K8</accession>
<dbReference type="GeneID" id="105432319"/>
<dbReference type="Pfam" id="PF00858">
    <property type="entry name" value="ASC"/>
    <property type="match status" value="1"/>
</dbReference>
<keyword evidence="5 12" id="KW-0812">Transmembrane</keyword>
<comment type="similarity">
    <text evidence="2 12">Belongs to the amiloride-sensitive sodium channel (TC 1.A.6) family.</text>
</comment>
<evidence type="ECO:0000256" key="4">
    <source>
        <dbReference type="ARBA" id="ARBA00022461"/>
    </source>
</evidence>